<evidence type="ECO:0000256" key="9">
    <source>
        <dbReference type="PIRSR" id="PIRSR038172-1"/>
    </source>
</evidence>
<proteinExistence type="inferred from homology"/>
<dbReference type="SMART" id="SM00036">
    <property type="entry name" value="CNH"/>
    <property type="match status" value="1"/>
</dbReference>
<keyword evidence="7 13" id="KW-0418">Kinase</keyword>
<feature type="non-terminal residue" evidence="13">
    <location>
        <position position="804"/>
    </location>
</feature>
<comment type="cofactor">
    <cofactor evidence="1">
        <name>Mg(2+)</name>
        <dbReference type="ChEBI" id="CHEBI:18420"/>
    </cofactor>
</comment>
<dbReference type="PANTHER" id="PTHR48012">
    <property type="entry name" value="STERILE20-LIKE KINASE, ISOFORM B-RELATED"/>
    <property type="match status" value="1"/>
</dbReference>
<keyword evidence="14" id="KW-1185">Reference proteome</keyword>
<dbReference type="InterPro" id="IPR050629">
    <property type="entry name" value="STE20/SPS1-PAK"/>
</dbReference>
<evidence type="ECO:0000259" key="11">
    <source>
        <dbReference type="PROSITE" id="PS50011"/>
    </source>
</evidence>
<keyword evidence="8" id="KW-0067">ATP-binding</keyword>
<evidence type="ECO:0000256" key="5">
    <source>
        <dbReference type="ARBA" id="ARBA00022679"/>
    </source>
</evidence>
<dbReference type="GO" id="GO:0008349">
    <property type="term" value="F:MAP kinase kinase kinase kinase activity"/>
    <property type="evidence" value="ECO:0007669"/>
    <property type="project" value="InterPro"/>
</dbReference>
<dbReference type="InterPro" id="IPR001180">
    <property type="entry name" value="CNH_dom"/>
</dbReference>
<evidence type="ECO:0000256" key="3">
    <source>
        <dbReference type="ARBA" id="ARBA00022527"/>
    </source>
</evidence>
<evidence type="ECO:0000256" key="2">
    <source>
        <dbReference type="ARBA" id="ARBA00008874"/>
    </source>
</evidence>
<feature type="compositionally biased region" description="Polar residues" evidence="10">
    <location>
        <begin position="389"/>
        <end position="403"/>
    </location>
</feature>
<dbReference type="PROSITE" id="PS50011">
    <property type="entry name" value="PROTEIN_KINASE_DOM"/>
    <property type="match status" value="1"/>
</dbReference>
<feature type="non-terminal residue" evidence="13">
    <location>
        <position position="1"/>
    </location>
</feature>
<comment type="similarity">
    <text evidence="2">Belongs to the protein kinase superfamily. STE Ser/Thr protein kinase family. STE20 subfamily.</text>
</comment>
<feature type="compositionally biased region" description="Polar residues" evidence="10">
    <location>
        <begin position="355"/>
        <end position="376"/>
    </location>
</feature>
<feature type="domain" description="Protein kinase" evidence="11">
    <location>
        <begin position="1"/>
        <end position="222"/>
    </location>
</feature>
<feature type="active site" description="Proton acceptor" evidence="9">
    <location>
        <position position="85"/>
    </location>
</feature>
<evidence type="ECO:0000313" key="13">
    <source>
        <dbReference type="EMBL" id="NXJ56951.1"/>
    </source>
</evidence>
<dbReference type="FunFam" id="1.10.510.10:FF:000031">
    <property type="entry name" value="Mitogen-activated protein kinase kinase kinase kinase"/>
    <property type="match status" value="1"/>
</dbReference>
<dbReference type="PANTHER" id="PTHR48012:SF17">
    <property type="entry name" value="MITOGEN-ACTIVATED PROTEIN KINASE KINASE KINASE KINASE 3"/>
    <property type="match status" value="1"/>
</dbReference>
<comment type="caution">
    <text evidence="13">The sequence shown here is derived from an EMBL/GenBank/DDBJ whole genome shotgun (WGS) entry which is preliminary data.</text>
</comment>
<evidence type="ECO:0000313" key="14">
    <source>
        <dbReference type="Proteomes" id="UP000519115"/>
    </source>
</evidence>
<name>A0A7L0CRR4_9AVES</name>
<evidence type="ECO:0000256" key="7">
    <source>
        <dbReference type="ARBA" id="ARBA00022777"/>
    </source>
</evidence>
<evidence type="ECO:0000256" key="8">
    <source>
        <dbReference type="ARBA" id="ARBA00022840"/>
    </source>
</evidence>
<dbReference type="CDD" id="cd06613">
    <property type="entry name" value="STKc_MAP4K3_like"/>
    <property type="match status" value="1"/>
</dbReference>
<accession>A0A7L0CRR4</accession>
<sequence>GEDFAVVQQEIIMMKDCKHPNIVAYFGSYLRRDKLWICMEFCGGGSLQDIYHVTGPLSEQQIAYVSRETLQGLYYLHSKGKMHRDIKGANILLTDNGHVKLADFGVSAQITATIAKRKSFIGTPYWMAPEVAAVERKGGYNQLCDLWAVGITAIELAELQPPMFDLHPMRALFLMTKSNFQPPKLKDKMKWSNSFHHFVKMALTKNPKKRPTAEKLLQHPFVTQPLNRSLAIELLDKMNNPDHSTYHDFDDDDPEPLVVPHRIHSTSRNVREEKTRSEINFGQVKFDPPLRKETEPHHEFVSNKQHGLCFAHYSPQIPVEEEKFKTATMKPKVPPPLPPKPKSIFIPQETHPSENDNQGTIKRCPTSESPAKSASQVPPRPPPPRLPPQKSNALGNGVTSVQLNGEREGSPHQQNEARDTNFSRKEKKEILKPISNGLPPTPKVHVSITESYKYMLEAGQVFLLKLREISRWFFLFVFADQYLIFGAEEGIYTLNLNELHETSMEQLFPRRCTWLYVMNNCLLSISGKASQLYSHNLPGLFDYARQMQKLPVAIPAHKLPDRILPRKFAVSTKIPDTKWCQKCCVVRNPYTGHKYLCGALQSSIVLLEWVEPMQKFMLIKHIDFPVPCPLRLFEMLVVPEQEFPLVCVGVSRGKDFNQVVKFETVNPNSTSSWFTETGLYTTETSVVHVTQLERDTILVCLDCCIKIVNLQGRLKSSRKLSSELTFDFQIESIVCLQDSVLAFWKHGMQGRSFRSNEITQEISDNTRIFRLLGSDRVVVLESRPTDNPTANSNLYILAGHENSY</sequence>
<evidence type="ECO:0000259" key="12">
    <source>
        <dbReference type="PROSITE" id="PS50219"/>
    </source>
</evidence>
<dbReference type="InterPro" id="IPR011009">
    <property type="entry name" value="Kinase-like_dom_sf"/>
</dbReference>
<feature type="region of interest" description="Disordered" evidence="10">
    <location>
        <begin position="327"/>
        <end position="424"/>
    </location>
</feature>
<keyword evidence="4" id="KW-0597">Phosphoprotein</keyword>
<dbReference type="GO" id="GO:0005524">
    <property type="term" value="F:ATP binding"/>
    <property type="evidence" value="ECO:0007669"/>
    <property type="project" value="UniProtKB-KW"/>
</dbReference>
<evidence type="ECO:0000256" key="4">
    <source>
        <dbReference type="ARBA" id="ARBA00022553"/>
    </source>
</evidence>
<dbReference type="Pfam" id="PF00780">
    <property type="entry name" value="CNH"/>
    <property type="match status" value="1"/>
</dbReference>
<dbReference type="GO" id="GO:0005737">
    <property type="term" value="C:cytoplasm"/>
    <property type="evidence" value="ECO:0007669"/>
    <property type="project" value="TreeGrafter"/>
</dbReference>
<dbReference type="InterPro" id="IPR021160">
    <property type="entry name" value="MAPKKKK"/>
</dbReference>
<dbReference type="AlphaFoldDB" id="A0A7L0CRR4"/>
<dbReference type="EMBL" id="VXAF01001040">
    <property type="protein sequence ID" value="NXJ56951.1"/>
    <property type="molecule type" value="Genomic_DNA"/>
</dbReference>
<dbReference type="PROSITE" id="PS50219">
    <property type="entry name" value="CNH"/>
    <property type="match status" value="1"/>
</dbReference>
<keyword evidence="5" id="KW-0808">Transferase</keyword>
<keyword evidence="6" id="KW-0547">Nucleotide-binding</keyword>
<feature type="compositionally biased region" description="Basic and acidic residues" evidence="10">
    <location>
        <begin position="405"/>
        <end position="424"/>
    </location>
</feature>
<gene>
    <name evidence="13" type="primary">Map4k3</name>
    <name evidence="13" type="ORF">SPITYR_R14779</name>
</gene>
<dbReference type="Gene3D" id="1.10.510.10">
    <property type="entry name" value="Transferase(Phosphotransferase) domain 1"/>
    <property type="match status" value="1"/>
</dbReference>
<feature type="domain" description="CNH" evidence="12">
    <location>
        <begin position="469"/>
        <end position="777"/>
    </location>
</feature>
<organism evidence="13 14">
    <name type="scientific">Spizaetus tyrannus</name>
    <name type="common">black hawk-eagle</name>
    <dbReference type="NCBI Taxonomy" id="252798"/>
    <lineage>
        <taxon>Eukaryota</taxon>
        <taxon>Metazoa</taxon>
        <taxon>Chordata</taxon>
        <taxon>Craniata</taxon>
        <taxon>Vertebrata</taxon>
        <taxon>Euteleostomi</taxon>
        <taxon>Archelosauria</taxon>
        <taxon>Archosauria</taxon>
        <taxon>Dinosauria</taxon>
        <taxon>Saurischia</taxon>
        <taxon>Theropoda</taxon>
        <taxon>Coelurosauria</taxon>
        <taxon>Aves</taxon>
        <taxon>Neognathae</taxon>
        <taxon>Neoaves</taxon>
        <taxon>Telluraves</taxon>
        <taxon>Accipitrimorphae</taxon>
        <taxon>Accipitriformes</taxon>
        <taxon>Accipitridae</taxon>
        <taxon>Accipitrinae</taxon>
        <taxon>Spizaetus</taxon>
    </lineage>
</organism>
<dbReference type="SUPFAM" id="SSF56112">
    <property type="entry name" value="Protein kinase-like (PK-like)"/>
    <property type="match status" value="1"/>
</dbReference>
<dbReference type="PIRSF" id="PIRSF038172">
    <property type="entry name" value="MAPKKKK"/>
    <property type="match status" value="1"/>
</dbReference>
<dbReference type="InterPro" id="IPR000719">
    <property type="entry name" value="Prot_kinase_dom"/>
</dbReference>
<evidence type="ECO:0000256" key="10">
    <source>
        <dbReference type="SAM" id="MobiDB-lite"/>
    </source>
</evidence>
<evidence type="ECO:0000256" key="6">
    <source>
        <dbReference type="ARBA" id="ARBA00022741"/>
    </source>
</evidence>
<dbReference type="SMART" id="SM00220">
    <property type="entry name" value="S_TKc"/>
    <property type="match status" value="1"/>
</dbReference>
<reference evidence="13 14" key="1">
    <citation type="submission" date="2019-09" db="EMBL/GenBank/DDBJ databases">
        <title>Bird 10,000 Genomes (B10K) Project - Family phase.</title>
        <authorList>
            <person name="Zhang G."/>
        </authorList>
    </citation>
    <scope>NUCLEOTIDE SEQUENCE [LARGE SCALE GENOMIC DNA]</scope>
    <source>
        <strain evidence="13">B10K-DU-007-42</strain>
        <tissue evidence="13">Muscle</tissue>
    </source>
</reference>
<dbReference type="Pfam" id="PF00069">
    <property type="entry name" value="Pkinase"/>
    <property type="match status" value="1"/>
</dbReference>
<feature type="compositionally biased region" description="Pro residues" evidence="10">
    <location>
        <begin position="378"/>
        <end position="387"/>
    </location>
</feature>
<protein>
    <submittedName>
        <fullName evidence="13">M4K3 kinase</fullName>
    </submittedName>
</protein>
<dbReference type="Proteomes" id="UP000519115">
    <property type="component" value="Unassembled WGS sequence"/>
</dbReference>
<evidence type="ECO:0000256" key="1">
    <source>
        <dbReference type="ARBA" id="ARBA00001946"/>
    </source>
</evidence>
<feature type="compositionally biased region" description="Pro residues" evidence="10">
    <location>
        <begin position="332"/>
        <end position="341"/>
    </location>
</feature>
<keyword evidence="3" id="KW-0723">Serine/threonine-protein kinase</keyword>